<reference evidence="7 8" key="1">
    <citation type="submission" date="2016-10" db="EMBL/GenBank/DDBJ databases">
        <authorList>
            <person name="de Groot N.N."/>
        </authorList>
    </citation>
    <scope>NUCLEOTIDE SEQUENCE [LARGE SCALE GENOMIC DNA]</scope>
    <source>
        <strain evidence="7 8">Calf135</strain>
    </source>
</reference>
<feature type="domain" description="FAD/NAD(P)-binding" evidence="6">
    <location>
        <begin position="4"/>
        <end position="321"/>
    </location>
</feature>
<accession>A0A1H8G0Q2</accession>
<keyword evidence="5" id="KW-0560">Oxidoreductase</keyword>
<dbReference type="GO" id="GO:0003955">
    <property type="term" value="F:NAD(P)H dehydrogenase (quinone) activity"/>
    <property type="evidence" value="ECO:0007669"/>
    <property type="project" value="TreeGrafter"/>
</dbReference>
<protein>
    <submittedName>
        <fullName evidence="7">NADH dehydrogenase</fullName>
    </submittedName>
</protein>
<dbReference type="GO" id="GO:0019646">
    <property type="term" value="P:aerobic electron transport chain"/>
    <property type="evidence" value="ECO:0007669"/>
    <property type="project" value="TreeGrafter"/>
</dbReference>
<evidence type="ECO:0000256" key="2">
    <source>
        <dbReference type="ARBA" id="ARBA00005272"/>
    </source>
</evidence>
<name>A0A1H8G0Q2_9FIRM</name>
<dbReference type="OrthoDB" id="9781621at2"/>
<dbReference type="InterPro" id="IPR051169">
    <property type="entry name" value="NADH-Q_oxidoreductase"/>
</dbReference>
<evidence type="ECO:0000313" key="7">
    <source>
        <dbReference type="EMBL" id="SEN37671.1"/>
    </source>
</evidence>
<dbReference type="PRINTS" id="PR00368">
    <property type="entry name" value="FADPNR"/>
</dbReference>
<dbReference type="Proteomes" id="UP000199512">
    <property type="component" value="Unassembled WGS sequence"/>
</dbReference>
<keyword evidence="8" id="KW-1185">Reference proteome</keyword>
<organism evidence="7 8">
    <name type="scientific">Peptostreptococcus russellii</name>
    <dbReference type="NCBI Taxonomy" id="215200"/>
    <lineage>
        <taxon>Bacteria</taxon>
        <taxon>Bacillati</taxon>
        <taxon>Bacillota</taxon>
        <taxon>Clostridia</taxon>
        <taxon>Peptostreptococcales</taxon>
        <taxon>Peptostreptococcaceae</taxon>
        <taxon>Peptostreptococcus</taxon>
    </lineage>
</organism>
<comment type="similarity">
    <text evidence="2">Belongs to the NADH dehydrogenase family.</text>
</comment>
<evidence type="ECO:0000256" key="5">
    <source>
        <dbReference type="ARBA" id="ARBA00023002"/>
    </source>
</evidence>
<gene>
    <name evidence="7" type="ORF">SAMN05216454_10317</name>
</gene>
<dbReference type="PANTHER" id="PTHR42913">
    <property type="entry name" value="APOPTOSIS-INDUCING FACTOR 1"/>
    <property type="match status" value="1"/>
</dbReference>
<dbReference type="AlphaFoldDB" id="A0A1H8G0Q2"/>
<evidence type="ECO:0000256" key="3">
    <source>
        <dbReference type="ARBA" id="ARBA00022630"/>
    </source>
</evidence>
<dbReference type="EMBL" id="FODF01000003">
    <property type="protein sequence ID" value="SEN37671.1"/>
    <property type="molecule type" value="Genomic_DNA"/>
</dbReference>
<dbReference type="PANTHER" id="PTHR42913:SF3">
    <property type="entry name" value="64 KDA MITOCHONDRIAL NADH DEHYDROGENASE (EUROFUNG)"/>
    <property type="match status" value="1"/>
</dbReference>
<dbReference type="PRINTS" id="PR00411">
    <property type="entry name" value="PNDRDTASEI"/>
</dbReference>
<dbReference type="RefSeq" id="WP_091974385.1">
    <property type="nucleotide sequence ID" value="NZ_FODF01000003.1"/>
</dbReference>
<evidence type="ECO:0000256" key="1">
    <source>
        <dbReference type="ARBA" id="ARBA00001974"/>
    </source>
</evidence>
<sequence length="402" mass="44065">MTKKIVVLGAGYAGIRVATQLRHKGGDFELILIDQNTYHTEKTCLHEVAAGQQSPENIIYSIEDCSSCKKSRFIQDKVIEIDKDNNSIVLEKNGKIDYDYLVIGLGFESETFGVKGVHENAFSMVNLEQAVAINKHINEQIRSYIDGERDKKKLKIIVCGAGFTGIELLGALAEQMPKYAEKHGFSENSYELVCVESATRLLPMFSEELADYAVDYLKDLGVEFITGAKVNEIKPGVVEYIKDGETHEIEGGTIIWTTGVSGVDLIAESGFSAKRGRVVVKDDLTVEGYDNIFMLGDVAAVIDPESNRPYPTTAQIALAMASKCVDNILKKLDGKPTEKFVYVSKGTVCSLGNTNAIALVGKKELKGYPASALKKIIATRSIHMGSGKLGLTLKKGRFDLYR</sequence>
<dbReference type="SUPFAM" id="SSF51905">
    <property type="entry name" value="FAD/NAD(P)-binding domain"/>
    <property type="match status" value="2"/>
</dbReference>
<comment type="cofactor">
    <cofactor evidence="1">
        <name>FAD</name>
        <dbReference type="ChEBI" id="CHEBI:57692"/>
    </cofactor>
</comment>
<evidence type="ECO:0000313" key="8">
    <source>
        <dbReference type="Proteomes" id="UP000199512"/>
    </source>
</evidence>
<evidence type="ECO:0000259" key="6">
    <source>
        <dbReference type="Pfam" id="PF07992"/>
    </source>
</evidence>
<dbReference type="InterPro" id="IPR023753">
    <property type="entry name" value="FAD/NAD-binding_dom"/>
</dbReference>
<dbReference type="InterPro" id="IPR036188">
    <property type="entry name" value="FAD/NAD-bd_sf"/>
</dbReference>
<evidence type="ECO:0000256" key="4">
    <source>
        <dbReference type="ARBA" id="ARBA00022827"/>
    </source>
</evidence>
<dbReference type="STRING" id="215200.SAMN05216454_10317"/>
<keyword evidence="3" id="KW-0285">Flavoprotein</keyword>
<dbReference type="Pfam" id="PF07992">
    <property type="entry name" value="Pyr_redox_2"/>
    <property type="match status" value="1"/>
</dbReference>
<keyword evidence="4" id="KW-0274">FAD</keyword>
<dbReference type="Gene3D" id="3.50.50.100">
    <property type="match status" value="1"/>
</dbReference>
<proteinExistence type="inferred from homology"/>